<evidence type="ECO:0000313" key="2">
    <source>
        <dbReference type="EMBL" id="GHI37735.1"/>
    </source>
</evidence>
<reference evidence="2" key="1">
    <citation type="submission" date="2024-05" db="EMBL/GenBank/DDBJ databases">
        <title>Whole genome shotgun sequence of Streptomyces violascens NBRC 12920.</title>
        <authorList>
            <person name="Komaki H."/>
            <person name="Tamura T."/>
        </authorList>
    </citation>
    <scope>NUCLEOTIDE SEQUENCE</scope>
    <source>
        <strain evidence="2">NBRC 12920</strain>
    </source>
</reference>
<feature type="region of interest" description="Disordered" evidence="1">
    <location>
        <begin position="42"/>
        <end position="66"/>
    </location>
</feature>
<evidence type="ECO:0000313" key="3">
    <source>
        <dbReference type="Proteomes" id="UP001050808"/>
    </source>
</evidence>
<name>A0ABQ3QKC6_9ACTN</name>
<gene>
    <name evidence="2" type="ORF">Sviol_21430</name>
</gene>
<evidence type="ECO:0000256" key="1">
    <source>
        <dbReference type="SAM" id="MobiDB-lite"/>
    </source>
</evidence>
<evidence type="ECO:0008006" key="4">
    <source>
        <dbReference type="Google" id="ProtNLM"/>
    </source>
</evidence>
<proteinExistence type="predicted"/>
<organism evidence="2 3">
    <name type="scientific">Streptomyces violascens</name>
    <dbReference type="NCBI Taxonomy" id="67381"/>
    <lineage>
        <taxon>Bacteria</taxon>
        <taxon>Bacillati</taxon>
        <taxon>Actinomycetota</taxon>
        <taxon>Actinomycetes</taxon>
        <taxon>Kitasatosporales</taxon>
        <taxon>Streptomycetaceae</taxon>
        <taxon>Streptomyces</taxon>
    </lineage>
</organism>
<accession>A0ABQ3QKC6</accession>
<dbReference type="Proteomes" id="UP001050808">
    <property type="component" value="Unassembled WGS sequence"/>
</dbReference>
<sequence length="242" mass="25792">MAERAGPGRRRVRRLLLAGCLVAVLTGCADMEGLHRDGAAASVAPPEPLWPQSRPSPAGPEQQRGRPFAVPGIAKVASGDMRDADPLAVVKADLTATEREDRGTGRLVDRRAAERVAGCVRAAGCGVREPVLRDLTDDGRAELITAVDIDGRASEMRVYHVVDGSVTRVFSRRAVLEGVELAAGHLAIREPTSNDRFVYVSHYGWDGRMMALIELKLDTCRALKQTSGLPCVTPSPAPGGPS</sequence>
<dbReference type="RefSeq" id="WP_189960933.1">
    <property type="nucleotide sequence ID" value="NZ_BMUA01000002.1"/>
</dbReference>
<dbReference type="PROSITE" id="PS51257">
    <property type="entry name" value="PROKAR_LIPOPROTEIN"/>
    <property type="match status" value="1"/>
</dbReference>
<protein>
    <recommendedName>
        <fullName evidence="4">Lipoprotein</fullName>
    </recommendedName>
</protein>
<keyword evidence="3" id="KW-1185">Reference proteome</keyword>
<comment type="caution">
    <text evidence="2">The sequence shown here is derived from an EMBL/GenBank/DDBJ whole genome shotgun (WGS) entry which is preliminary data.</text>
</comment>
<dbReference type="EMBL" id="BNDY01000002">
    <property type="protein sequence ID" value="GHI37735.1"/>
    <property type="molecule type" value="Genomic_DNA"/>
</dbReference>